<evidence type="ECO:0000313" key="1">
    <source>
        <dbReference type="EMBL" id="MEC3863278.1"/>
    </source>
</evidence>
<dbReference type="Proteomes" id="UP001348149">
    <property type="component" value="Unassembled WGS sequence"/>
</dbReference>
<gene>
    <name evidence="1" type="ORF">VK792_18470</name>
</gene>
<comment type="caution">
    <text evidence="1">The sequence shown here is derived from an EMBL/GenBank/DDBJ whole genome shotgun (WGS) entry which is preliminary data.</text>
</comment>
<keyword evidence="2" id="KW-1185">Reference proteome</keyword>
<proteinExistence type="predicted"/>
<protein>
    <submittedName>
        <fullName evidence="1">Uncharacterized protein</fullName>
    </submittedName>
</protein>
<dbReference type="EMBL" id="JAYLLH010000046">
    <property type="protein sequence ID" value="MEC3863278.1"/>
    <property type="molecule type" value="Genomic_DNA"/>
</dbReference>
<evidence type="ECO:0000313" key="2">
    <source>
        <dbReference type="Proteomes" id="UP001348149"/>
    </source>
</evidence>
<accession>A0ABU6HLE9</accession>
<name>A0ABU6HLE9_9RHOB</name>
<sequence length="221" mass="23687">MCEAIEQRGGHLCVTKDLCPFREAEVCGDDDLFFAISRSLHCSSSCWGGLWSQMEGKSRGRSFDDAPVVLSQVQTKYGSEFVTMRQNNASLTGFDVTMQEEQATNMGSHATETLGWIAIEAGSGSIDTFEWTAAHASGIDHTTGTIALDGSVTDVVGSVSTYFGNDPGWARGLGLSGSSLSVQVQEDTSADAEVIHAAEKVDYFAFNSSSVVYGYDDDLFV</sequence>
<reference evidence="1 2" key="1">
    <citation type="submission" date="2024-01" db="EMBL/GenBank/DDBJ databases">
        <title>Mesobacterium rodlantinim sp. nov., isolated from shallow sea hydrothermal systems off Kueishantao Island.</title>
        <authorList>
            <person name="Su Z."/>
            <person name="Tang K."/>
        </authorList>
    </citation>
    <scope>NUCLEOTIDE SEQUENCE [LARGE SCALE GENOMIC DNA]</scope>
    <source>
        <strain evidence="1 2">TK19101</strain>
    </source>
</reference>
<organism evidence="1 2">
    <name type="scientific">Mesobacterium hydrothermale</name>
    <dbReference type="NCBI Taxonomy" id="3111907"/>
    <lineage>
        <taxon>Bacteria</taxon>
        <taxon>Pseudomonadati</taxon>
        <taxon>Pseudomonadota</taxon>
        <taxon>Alphaproteobacteria</taxon>
        <taxon>Rhodobacterales</taxon>
        <taxon>Roseobacteraceae</taxon>
        <taxon>Mesobacterium</taxon>
    </lineage>
</organism>